<gene>
    <name evidence="1" type="ORF">HAX54_022207</name>
</gene>
<reference evidence="1 2" key="1">
    <citation type="journal article" date="2021" name="BMC Genomics">
        <title>Datura genome reveals duplications of psychoactive alkaloid biosynthetic genes and high mutation rate following tissue culture.</title>
        <authorList>
            <person name="Rajewski A."/>
            <person name="Carter-House D."/>
            <person name="Stajich J."/>
            <person name="Litt A."/>
        </authorList>
    </citation>
    <scope>NUCLEOTIDE SEQUENCE [LARGE SCALE GENOMIC DNA]</scope>
    <source>
        <strain evidence="1">AR-01</strain>
    </source>
</reference>
<accession>A0ABS8UW02</accession>
<sequence length="223" mass="25526">RRGCEMFNIYTVTRSCRVAKKPFSKYFPMASYLSIAGDIHEQNAYIASDKFLQPMGLELYVQAMMLRSSKTCSCIRVGSTKIQRLCIFGGSVTGAAAVFKDRSNIVFNHQFPEKTARRNITKKSSHTLNNPDPFPNNKNFALNARKEKLHFSIISSRYMTIGNIFMLKSSQFMNSLCNLERKGPPLKHASSMRRVVYESGIRKGYFYRDIACQLLIMAMQKRN</sequence>
<keyword evidence="2" id="KW-1185">Reference proteome</keyword>
<protein>
    <submittedName>
        <fullName evidence="1">Uncharacterized protein</fullName>
    </submittedName>
</protein>
<comment type="caution">
    <text evidence="1">The sequence shown here is derived from an EMBL/GenBank/DDBJ whole genome shotgun (WGS) entry which is preliminary data.</text>
</comment>
<evidence type="ECO:0000313" key="2">
    <source>
        <dbReference type="Proteomes" id="UP000823775"/>
    </source>
</evidence>
<organism evidence="1 2">
    <name type="scientific">Datura stramonium</name>
    <name type="common">Jimsonweed</name>
    <name type="synonym">Common thornapple</name>
    <dbReference type="NCBI Taxonomy" id="4076"/>
    <lineage>
        <taxon>Eukaryota</taxon>
        <taxon>Viridiplantae</taxon>
        <taxon>Streptophyta</taxon>
        <taxon>Embryophyta</taxon>
        <taxon>Tracheophyta</taxon>
        <taxon>Spermatophyta</taxon>
        <taxon>Magnoliopsida</taxon>
        <taxon>eudicotyledons</taxon>
        <taxon>Gunneridae</taxon>
        <taxon>Pentapetalae</taxon>
        <taxon>asterids</taxon>
        <taxon>lamiids</taxon>
        <taxon>Solanales</taxon>
        <taxon>Solanaceae</taxon>
        <taxon>Solanoideae</taxon>
        <taxon>Datureae</taxon>
        <taxon>Datura</taxon>
    </lineage>
</organism>
<dbReference type="Proteomes" id="UP000823775">
    <property type="component" value="Unassembled WGS sequence"/>
</dbReference>
<dbReference type="EMBL" id="JACEIK010002671">
    <property type="protein sequence ID" value="MCD9638320.1"/>
    <property type="molecule type" value="Genomic_DNA"/>
</dbReference>
<feature type="non-terminal residue" evidence="1">
    <location>
        <position position="1"/>
    </location>
</feature>
<evidence type="ECO:0000313" key="1">
    <source>
        <dbReference type="EMBL" id="MCD9638320.1"/>
    </source>
</evidence>
<proteinExistence type="predicted"/>
<name>A0ABS8UW02_DATST</name>